<evidence type="ECO:0000256" key="1">
    <source>
        <dbReference type="ARBA" id="ARBA00011738"/>
    </source>
</evidence>
<protein>
    <submittedName>
        <fullName evidence="4">Uncharacterized protein</fullName>
    </submittedName>
</protein>
<dbReference type="InterPro" id="IPR010987">
    <property type="entry name" value="Glutathione-S-Trfase_C-like"/>
</dbReference>
<dbReference type="InterPro" id="IPR036249">
    <property type="entry name" value="Thioredoxin-like_sf"/>
</dbReference>
<dbReference type="GO" id="GO:0004364">
    <property type="term" value="F:glutathione transferase activity"/>
    <property type="evidence" value="ECO:0007669"/>
    <property type="project" value="TreeGrafter"/>
</dbReference>
<dbReference type="PANTHER" id="PTHR43969:SF8">
    <property type="entry name" value="GLUTATHIONE S TRANSFERASE E13, ISOFORM A-RELATED"/>
    <property type="match status" value="1"/>
</dbReference>
<dbReference type="FunFam" id="1.20.1050.10:FF:000007">
    <property type="entry name" value="Glutathione S-transferase 1-1"/>
    <property type="match status" value="1"/>
</dbReference>
<dbReference type="Proteomes" id="UP001168821">
    <property type="component" value="Unassembled WGS sequence"/>
</dbReference>
<dbReference type="Gene3D" id="3.40.30.10">
    <property type="entry name" value="Glutaredoxin"/>
    <property type="match status" value="1"/>
</dbReference>
<dbReference type="Gene3D" id="1.20.1050.10">
    <property type="match status" value="1"/>
</dbReference>
<comment type="subunit">
    <text evidence="1">Homodimer.</text>
</comment>
<dbReference type="InterPro" id="IPR004045">
    <property type="entry name" value="Glutathione_S-Trfase_N"/>
</dbReference>
<dbReference type="PANTHER" id="PTHR43969">
    <property type="entry name" value="GLUTATHIONE S TRANSFERASE D10, ISOFORM A-RELATED"/>
    <property type="match status" value="1"/>
</dbReference>
<dbReference type="Pfam" id="PF00043">
    <property type="entry name" value="GST_C"/>
    <property type="match status" value="1"/>
</dbReference>
<dbReference type="SUPFAM" id="SSF47616">
    <property type="entry name" value="GST C-terminal domain-like"/>
    <property type="match status" value="1"/>
</dbReference>
<name>A0AA38IYB4_9CUCU</name>
<dbReference type="CDD" id="cd03045">
    <property type="entry name" value="GST_N_Delta_Epsilon"/>
    <property type="match status" value="1"/>
</dbReference>
<proteinExistence type="predicted"/>
<evidence type="ECO:0000313" key="5">
    <source>
        <dbReference type="Proteomes" id="UP001168821"/>
    </source>
</evidence>
<dbReference type="PROSITE" id="PS50405">
    <property type="entry name" value="GST_CTER"/>
    <property type="match status" value="1"/>
</dbReference>
<gene>
    <name evidence="4" type="ORF">Zmor_008121</name>
</gene>
<dbReference type="PROSITE" id="PS50404">
    <property type="entry name" value="GST_NTER"/>
    <property type="match status" value="1"/>
</dbReference>
<dbReference type="FunFam" id="3.40.30.10:FF:000034">
    <property type="entry name" value="glutathione S-transferase 1"/>
    <property type="match status" value="1"/>
</dbReference>
<evidence type="ECO:0000259" key="2">
    <source>
        <dbReference type="PROSITE" id="PS50404"/>
    </source>
</evidence>
<dbReference type="SUPFAM" id="SSF52833">
    <property type="entry name" value="Thioredoxin-like"/>
    <property type="match status" value="1"/>
</dbReference>
<dbReference type="SFLD" id="SFLDS00019">
    <property type="entry name" value="Glutathione_Transferase_(cytos"/>
    <property type="match status" value="1"/>
</dbReference>
<dbReference type="Pfam" id="PF13409">
    <property type="entry name" value="GST_N_2"/>
    <property type="match status" value="1"/>
</dbReference>
<organism evidence="4 5">
    <name type="scientific">Zophobas morio</name>
    <dbReference type="NCBI Taxonomy" id="2755281"/>
    <lineage>
        <taxon>Eukaryota</taxon>
        <taxon>Metazoa</taxon>
        <taxon>Ecdysozoa</taxon>
        <taxon>Arthropoda</taxon>
        <taxon>Hexapoda</taxon>
        <taxon>Insecta</taxon>
        <taxon>Pterygota</taxon>
        <taxon>Neoptera</taxon>
        <taxon>Endopterygota</taxon>
        <taxon>Coleoptera</taxon>
        <taxon>Polyphaga</taxon>
        <taxon>Cucujiformia</taxon>
        <taxon>Tenebrionidae</taxon>
        <taxon>Zophobas</taxon>
    </lineage>
</organism>
<feature type="domain" description="GST C-terminal" evidence="3">
    <location>
        <begin position="89"/>
        <end position="216"/>
    </location>
</feature>
<dbReference type="GO" id="GO:0006749">
    <property type="term" value="P:glutathione metabolic process"/>
    <property type="evidence" value="ECO:0007669"/>
    <property type="project" value="TreeGrafter"/>
</dbReference>
<evidence type="ECO:0000313" key="4">
    <source>
        <dbReference type="EMBL" id="KAJ3663903.1"/>
    </source>
</evidence>
<dbReference type="SFLD" id="SFLDG00358">
    <property type="entry name" value="Main_(cytGST)"/>
    <property type="match status" value="1"/>
</dbReference>
<sequence>MAPILYLISISPPARSVLMTAESIGLNLQLKEVNLLKAEHKKPEFLKLNPQHTVPTLVDENGFILWDSHAIMPYLLSKYAKDDTLYPKDPTKRALVDQRLHFDSGVAWATAKLVLRPIIYPGKKEILQEHVDAVHEVYSFVENFLEGKQWIAGDSVTIADFSFITTLTSLDVIIKIEATKYPKLVAYLEKTESLRECQATRNRFDGYVALIKSRLA</sequence>
<keyword evidence="5" id="KW-1185">Reference proteome</keyword>
<dbReference type="EMBL" id="JALNTZ010000002">
    <property type="protein sequence ID" value="KAJ3663903.1"/>
    <property type="molecule type" value="Genomic_DNA"/>
</dbReference>
<dbReference type="InterPro" id="IPR004046">
    <property type="entry name" value="GST_C"/>
</dbReference>
<dbReference type="InterPro" id="IPR040079">
    <property type="entry name" value="Glutathione_S-Trfase"/>
</dbReference>
<accession>A0AA38IYB4</accession>
<reference evidence="4" key="1">
    <citation type="journal article" date="2023" name="G3 (Bethesda)">
        <title>Whole genome assemblies of Zophobas morio and Tenebrio molitor.</title>
        <authorList>
            <person name="Kaur S."/>
            <person name="Stinson S.A."/>
            <person name="diCenzo G.C."/>
        </authorList>
    </citation>
    <scope>NUCLEOTIDE SEQUENCE</scope>
    <source>
        <strain evidence="4">QUZm001</strain>
    </source>
</reference>
<dbReference type="InterPro" id="IPR036282">
    <property type="entry name" value="Glutathione-S-Trfase_C_sf"/>
</dbReference>
<comment type="caution">
    <text evidence="4">The sequence shown here is derived from an EMBL/GenBank/DDBJ whole genome shotgun (WGS) entry which is preliminary data.</text>
</comment>
<feature type="domain" description="GST N-terminal" evidence="2">
    <location>
        <begin position="1"/>
        <end position="83"/>
    </location>
</feature>
<dbReference type="AlphaFoldDB" id="A0AA38IYB4"/>
<dbReference type="CDD" id="cd03177">
    <property type="entry name" value="GST_C_Delta_Epsilon"/>
    <property type="match status" value="1"/>
</dbReference>
<dbReference type="SFLD" id="SFLDG01153">
    <property type="entry name" value="Main.4:_Theta-like"/>
    <property type="match status" value="1"/>
</dbReference>
<evidence type="ECO:0000259" key="3">
    <source>
        <dbReference type="PROSITE" id="PS50405"/>
    </source>
</evidence>